<accession>A0A9D2HF02</accession>
<proteinExistence type="predicted"/>
<gene>
    <name evidence="1" type="ORF">H9962_07205</name>
</gene>
<dbReference type="Proteomes" id="UP000824225">
    <property type="component" value="Unassembled WGS sequence"/>
</dbReference>
<reference evidence="1" key="2">
    <citation type="submission" date="2021-04" db="EMBL/GenBank/DDBJ databases">
        <authorList>
            <person name="Gilroy R."/>
        </authorList>
    </citation>
    <scope>NUCLEOTIDE SEQUENCE</scope>
    <source>
        <strain evidence="1">CHK186-16707</strain>
    </source>
</reference>
<comment type="caution">
    <text evidence="1">The sequence shown here is derived from an EMBL/GenBank/DDBJ whole genome shotgun (WGS) entry which is preliminary data.</text>
</comment>
<evidence type="ECO:0000313" key="2">
    <source>
        <dbReference type="Proteomes" id="UP000824225"/>
    </source>
</evidence>
<evidence type="ECO:0000313" key="1">
    <source>
        <dbReference type="EMBL" id="HJA08961.1"/>
    </source>
</evidence>
<dbReference type="AlphaFoldDB" id="A0A9D2HF02"/>
<reference evidence="1" key="1">
    <citation type="journal article" date="2021" name="PeerJ">
        <title>Extensive microbial diversity within the chicken gut microbiome revealed by metagenomics and culture.</title>
        <authorList>
            <person name="Gilroy R."/>
            <person name="Ravi A."/>
            <person name="Getino M."/>
            <person name="Pursley I."/>
            <person name="Horton D.L."/>
            <person name="Alikhan N.F."/>
            <person name="Baker D."/>
            <person name="Gharbi K."/>
            <person name="Hall N."/>
            <person name="Watson M."/>
            <person name="Adriaenssens E.M."/>
            <person name="Foster-Nyarko E."/>
            <person name="Jarju S."/>
            <person name="Secka A."/>
            <person name="Antonio M."/>
            <person name="Oren A."/>
            <person name="Chaudhuri R.R."/>
            <person name="La Ragione R."/>
            <person name="Hildebrand F."/>
            <person name="Pallen M.J."/>
        </authorList>
    </citation>
    <scope>NUCLEOTIDE SEQUENCE</scope>
    <source>
        <strain evidence="1">CHK186-16707</strain>
    </source>
</reference>
<dbReference type="EMBL" id="DXAN01000023">
    <property type="protein sequence ID" value="HJA08961.1"/>
    <property type="molecule type" value="Genomic_DNA"/>
</dbReference>
<name>A0A9D2HF02_9BACT</name>
<organism evidence="1 2">
    <name type="scientific">Candidatus Mailhella merdigallinarum</name>
    <dbReference type="NCBI Taxonomy" id="2838658"/>
    <lineage>
        <taxon>Bacteria</taxon>
        <taxon>Pseudomonadati</taxon>
        <taxon>Thermodesulfobacteriota</taxon>
        <taxon>Desulfovibrionia</taxon>
        <taxon>Desulfovibrionales</taxon>
        <taxon>Desulfovibrionaceae</taxon>
        <taxon>Mailhella</taxon>
    </lineage>
</organism>
<protein>
    <submittedName>
        <fullName evidence="1">Uncharacterized protein</fullName>
    </submittedName>
</protein>
<sequence length="75" mass="8746">MLNFKYLEELEKYMKSGNMEEDFTWSAEERRQEMLEFLDKLMDLGELADQTATSIIFKGSALGALMGMPKRDDRT</sequence>